<name>A0A2K9J6Y9_9BACI</name>
<dbReference type="EMBL" id="JAZHPM010000020">
    <property type="protein sequence ID" value="MEF2292729.1"/>
    <property type="molecule type" value="Genomic_DNA"/>
</dbReference>
<dbReference type="Proteomes" id="UP001356080">
    <property type="component" value="Unassembled WGS sequence"/>
</dbReference>
<dbReference type="EC" id="1.11.1.-" evidence="2"/>
<dbReference type="Pfam" id="PF02566">
    <property type="entry name" value="OsmC"/>
    <property type="match status" value="1"/>
</dbReference>
<keyword evidence="2" id="KW-0560">Oxidoreductase</keyword>
<dbReference type="InterPro" id="IPR036102">
    <property type="entry name" value="OsmC/Ohrsf"/>
</dbReference>
<dbReference type="InterPro" id="IPR015946">
    <property type="entry name" value="KH_dom-like_a/b"/>
</dbReference>
<reference evidence="3" key="2">
    <citation type="submission" date="2016-11" db="EMBL/GenBank/DDBJ databases">
        <title>Complete genome sequence of Virgibacillus pantothenticus 21D, a halophilic bacterium isolated from the deep hypersaline anoxic basin Discovery in the Mediterranean Sea.</title>
        <authorList>
            <person name="Zeaiter Z."/>
            <person name="Booth J.M."/>
            <person name="Prosdocimi E.M."/>
            <person name="Mapelli F."/>
            <person name="Fusi M."/>
            <person name="Daffonchio D."/>
            <person name="Borin S."/>
            <person name="Crotti E."/>
        </authorList>
    </citation>
    <scope>NUCLEOTIDE SEQUENCE [LARGE SCALE GENOMIC DNA]</scope>
    <source>
        <strain evidence="3">21D</strain>
    </source>
</reference>
<evidence type="ECO:0000313" key="3">
    <source>
        <dbReference type="Proteomes" id="UP000234237"/>
    </source>
</evidence>
<dbReference type="KEGG" id="vpn:A21D_03059"/>
<reference evidence="2 4" key="3">
    <citation type="submission" date="2024-01" db="EMBL/GenBank/DDBJ databases">
        <title>Survival strategy associated with biotechnological potential of Virgibacillus dokdonensis T4.6 isolated from salt-fermented shrimp paste.</title>
        <authorList>
            <person name="Doan T.V."/>
            <person name="Quach N.T."/>
            <person name="Phi Q.-T."/>
        </authorList>
    </citation>
    <scope>NUCLEOTIDE SEQUENCE [LARGE SCALE GENOMIC DNA]</scope>
    <source>
        <strain evidence="2 4">T4.6</strain>
    </source>
</reference>
<dbReference type="InterPro" id="IPR003718">
    <property type="entry name" value="OsmC/Ohr_fam"/>
</dbReference>
<dbReference type="SUPFAM" id="SSF82784">
    <property type="entry name" value="OsmC-like"/>
    <property type="match status" value="1"/>
</dbReference>
<evidence type="ECO:0000313" key="1">
    <source>
        <dbReference type="EMBL" id="AUJ26101.1"/>
    </source>
</evidence>
<sequence length="164" mass="17752">MNGMNFATVEKTIQAMKEDHSQKIKSWQAKVTWKTGVKNVVQIRDFAPIIMDEPQPLGGSDEGANPVEMLIGTAGSCFAITFEVLASQQGIHLDSVEVIVDADLNAAVFLGLEEGEGGIINPTIHLHAKTSASKKQIKEIANIALQKSPVLASMKSDLQLEIRE</sequence>
<dbReference type="RefSeq" id="WP_101933817.1">
    <property type="nucleotide sequence ID" value="NZ_CP018622.1"/>
</dbReference>
<organism evidence="1 3">
    <name type="scientific">Virgibacillus dokdonensis</name>
    <dbReference type="NCBI Taxonomy" id="302167"/>
    <lineage>
        <taxon>Bacteria</taxon>
        <taxon>Bacillati</taxon>
        <taxon>Bacillota</taxon>
        <taxon>Bacilli</taxon>
        <taxon>Bacillales</taxon>
        <taxon>Bacillaceae</taxon>
        <taxon>Virgibacillus</taxon>
    </lineage>
</organism>
<evidence type="ECO:0000313" key="2">
    <source>
        <dbReference type="EMBL" id="MEF2292729.1"/>
    </source>
</evidence>
<keyword evidence="4" id="KW-1185">Reference proteome</keyword>
<gene>
    <name evidence="1" type="ORF">A21D_03059</name>
    <name evidence="2" type="ORF">V2W34_12040</name>
</gene>
<dbReference type="Gene3D" id="3.30.300.20">
    <property type="match status" value="1"/>
</dbReference>
<protein>
    <submittedName>
        <fullName evidence="2">OsmC family protein</fullName>
        <ecNumber evidence="2">1.11.1.-</ecNumber>
    </submittedName>
    <submittedName>
        <fullName evidence="1">OsmC-like protein</fullName>
    </submittedName>
</protein>
<reference evidence="1" key="1">
    <citation type="submission" date="2016-11" db="EMBL/GenBank/DDBJ databases">
        <title>Complete genome sequence of Virgibacillus dokdonensis 21D, a halophilic bacterium isolated from the deep hypersaline anoxic basin Discovery in the Mediterranean Sea.</title>
        <authorList>
            <person name="Zeaiter Z."/>
            <person name="Booth J.M."/>
            <person name="Prosdocimi E.M."/>
            <person name="Mapelli F."/>
            <person name="Fusi M."/>
            <person name="Daffonchio D."/>
            <person name="Borin S."/>
            <person name="Crotti E."/>
        </authorList>
    </citation>
    <scope>NUCLEOTIDE SEQUENCE</scope>
    <source>
        <strain evidence="1">21D</strain>
    </source>
</reference>
<dbReference type="AlphaFoldDB" id="A0A2K9J6Y9"/>
<proteinExistence type="predicted"/>
<dbReference type="GO" id="GO:0004601">
    <property type="term" value="F:peroxidase activity"/>
    <property type="evidence" value="ECO:0007669"/>
    <property type="project" value="UniProtKB-KW"/>
</dbReference>
<dbReference type="Proteomes" id="UP000234237">
    <property type="component" value="Chromosome"/>
</dbReference>
<keyword evidence="2" id="KW-0575">Peroxidase</keyword>
<evidence type="ECO:0000313" key="4">
    <source>
        <dbReference type="Proteomes" id="UP001356080"/>
    </source>
</evidence>
<accession>A0A2K9J6Y9</accession>
<dbReference type="PANTHER" id="PTHR35368">
    <property type="entry name" value="HYDROPEROXIDE REDUCTASE"/>
    <property type="match status" value="1"/>
</dbReference>
<dbReference type="InterPro" id="IPR052924">
    <property type="entry name" value="OsmC/Ohr_hydroprdx_reductase"/>
</dbReference>
<dbReference type="EMBL" id="CP018622">
    <property type="protein sequence ID" value="AUJ26101.1"/>
    <property type="molecule type" value="Genomic_DNA"/>
</dbReference>
<dbReference type="PANTHER" id="PTHR35368:SF1">
    <property type="entry name" value="HYDROPEROXIDE REDUCTASE"/>
    <property type="match status" value="1"/>
</dbReference>